<evidence type="ECO:0000256" key="1">
    <source>
        <dbReference type="SAM" id="Coils"/>
    </source>
</evidence>
<gene>
    <name evidence="2" type="ORF">A2114_01085</name>
</gene>
<dbReference type="AlphaFoldDB" id="A0A1G2QBA5"/>
<name>A0A1G2QBA5_9BACT</name>
<dbReference type="Gene3D" id="2.60.40.1120">
    <property type="entry name" value="Carboxypeptidase-like, regulatory domain"/>
    <property type="match status" value="1"/>
</dbReference>
<comment type="caution">
    <text evidence="2">The sequence shown here is derived from an EMBL/GenBank/DDBJ whole genome shotgun (WGS) entry which is preliminary data.</text>
</comment>
<accession>A0A1G2QBA5</accession>
<evidence type="ECO:0000313" key="2">
    <source>
        <dbReference type="EMBL" id="OHA57840.1"/>
    </source>
</evidence>
<keyword evidence="1" id="KW-0175">Coiled coil</keyword>
<dbReference type="Proteomes" id="UP000176494">
    <property type="component" value="Unassembled WGS sequence"/>
</dbReference>
<reference evidence="2 3" key="1">
    <citation type="journal article" date="2016" name="Nat. Commun.">
        <title>Thousands of microbial genomes shed light on interconnected biogeochemical processes in an aquifer system.</title>
        <authorList>
            <person name="Anantharaman K."/>
            <person name="Brown C.T."/>
            <person name="Hug L.A."/>
            <person name="Sharon I."/>
            <person name="Castelle C.J."/>
            <person name="Probst A.J."/>
            <person name="Thomas B.C."/>
            <person name="Singh A."/>
            <person name="Wilkins M.J."/>
            <person name="Karaoz U."/>
            <person name="Brodie E.L."/>
            <person name="Williams K.H."/>
            <person name="Hubbard S.S."/>
            <person name="Banfield J.F."/>
        </authorList>
    </citation>
    <scope>NUCLEOTIDE SEQUENCE [LARGE SCALE GENOMIC DNA]</scope>
</reference>
<evidence type="ECO:0000313" key="3">
    <source>
        <dbReference type="Proteomes" id="UP000176494"/>
    </source>
</evidence>
<protein>
    <submittedName>
        <fullName evidence="2">Uncharacterized protein</fullName>
    </submittedName>
</protein>
<sequence length="213" mass="21938">MGFFFISLRSNISPSKLVVTGFLIVSFIILPTAALAQTAVAVSVNNTSLIMQLLALINQLLEQLKSLQAKLAAQQAGEGIFAPTPLPVPTPTPTPVPTPPPAPRLVPQPEPTPAPIGIGTLNVAVLNGLARCLAYPCEIPVSSREVKVVATNSAGVIVGSAVTTTGYATLKLPAGSYTITASADGYNGFVSNQASATVVANQSSEVKLTLNTY</sequence>
<organism evidence="2 3">
    <name type="scientific">Candidatus Vogelbacteria bacterium GWA1_51_14</name>
    <dbReference type="NCBI Taxonomy" id="1802435"/>
    <lineage>
        <taxon>Bacteria</taxon>
        <taxon>Candidatus Vogeliibacteriota</taxon>
    </lineage>
</organism>
<feature type="coiled-coil region" evidence="1">
    <location>
        <begin position="50"/>
        <end position="77"/>
    </location>
</feature>
<dbReference type="EMBL" id="MHTG01000005">
    <property type="protein sequence ID" value="OHA57840.1"/>
    <property type="molecule type" value="Genomic_DNA"/>
</dbReference>
<proteinExistence type="predicted"/>